<dbReference type="Proteomes" id="UP000729402">
    <property type="component" value="Unassembled WGS sequence"/>
</dbReference>
<evidence type="ECO:0000313" key="1">
    <source>
        <dbReference type="EMBL" id="KAG8088648.1"/>
    </source>
</evidence>
<organism evidence="1 2">
    <name type="scientific">Zizania palustris</name>
    <name type="common">Northern wild rice</name>
    <dbReference type="NCBI Taxonomy" id="103762"/>
    <lineage>
        <taxon>Eukaryota</taxon>
        <taxon>Viridiplantae</taxon>
        <taxon>Streptophyta</taxon>
        <taxon>Embryophyta</taxon>
        <taxon>Tracheophyta</taxon>
        <taxon>Spermatophyta</taxon>
        <taxon>Magnoliopsida</taxon>
        <taxon>Liliopsida</taxon>
        <taxon>Poales</taxon>
        <taxon>Poaceae</taxon>
        <taxon>BOP clade</taxon>
        <taxon>Oryzoideae</taxon>
        <taxon>Oryzeae</taxon>
        <taxon>Zizaniinae</taxon>
        <taxon>Zizania</taxon>
    </lineage>
</organism>
<proteinExistence type="predicted"/>
<name>A0A8J6BRU6_ZIZPA</name>
<dbReference type="AlphaFoldDB" id="A0A8J6BRU6"/>
<evidence type="ECO:0000313" key="2">
    <source>
        <dbReference type="Proteomes" id="UP000729402"/>
    </source>
</evidence>
<dbReference type="EMBL" id="JAAALK010000082">
    <property type="protein sequence ID" value="KAG8088648.1"/>
    <property type="molecule type" value="Genomic_DNA"/>
</dbReference>
<dbReference type="OrthoDB" id="2802411at2759"/>
<keyword evidence="2" id="KW-1185">Reference proteome</keyword>
<comment type="caution">
    <text evidence="1">The sequence shown here is derived from an EMBL/GenBank/DDBJ whole genome shotgun (WGS) entry which is preliminary data.</text>
</comment>
<reference evidence="1" key="2">
    <citation type="submission" date="2021-02" db="EMBL/GenBank/DDBJ databases">
        <authorList>
            <person name="Kimball J.A."/>
            <person name="Haas M.W."/>
            <person name="Macchietto M."/>
            <person name="Kono T."/>
            <person name="Duquette J."/>
            <person name="Shao M."/>
        </authorList>
    </citation>
    <scope>NUCLEOTIDE SEQUENCE</scope>
    <source>
        <tissue evidence="1">Fresh leaf tissue</tissue>
    </source>
</reference>
<gene>
    <name evidence="1" type="ORF">GUJ93_ZPchr0010g7333</name>
</gene>
<protein>
    <submittedName>
        <fullName evidence="1">Uncharacterized protein</fullName>
    </submittedName>
</protein>
<sequence length="106" mass="11673">MDFFSRTKFVGTGIISLLCAKSGAKHVYACSEILLSMVSDQCFLEIMLAIVLLPLGVSLRFRCCSGLACFSLGLIQQHSQQRLRRGSYLSLTRRMNIPSSTHLDGG</sequence>
<reference evidence="1" key="1">
    <citation type="journal article" date="2021" name="bioRxiv">
        <title>Whole Genome Assembly and Annotation of Northern Wild Rice, Zizania palustris L., Supports a Whole Genome Duplication in the Zizania Genus.</title>
        <authorList>
            <person name="Haas M."/>
            <person name="Kono T."/>
            <person name="Macchietto M."/>
            <person name="Millas R."/>
            <person name="McGilp L."/>
            <person name="Shao M."/>
            <person name="Duquette J."/>
            <person name="Hirsch C.N."/>
            <person name="Kimball J."/>
        </authorList>
    </citation>
    <scope>NUCLEOTIDE SEQUENCE</scope>
    <source>
        <tissue evidence="1">Fresh leaf tissue</tissue>
    </source>
</reference>
<accession>A0A8J6BRU6</accession>